<accession>A0A2T3YRE7</accession>
<protein>
    <recommendedName>
        <fullName evidence="10">Major facilitator superfamily (MFS) profile domain-containing protein</fullName>
    </recommendedName>
</protein>
<keyword evidence="6 7" id="KW-0472">Membrane</keyword>
<comment type="subcellular location">
    <subcellularLocation>
        <location evidence="1">Membrane</location>
        <topology evidence="1">Multi-pass membrane protein</topology>
    </subcellularLocation>
</comment>
<feature type="transmembrane region" description="Helical" evidence="7">
    <location>
        <begin position="6"/>
        <end position="23"/>
    </location>
</feature>
<dbReference type="SUPFAM" id="SSF103473">
    <property type="entry name" value="MFS general substrate transporter"/>
    <property type="match status" value="1"/>
</dbReference>
<evidence type="ECO:0000256" key="4">
    <source>
        <dbReference type="ARBA" id="ARBA00022692"/>
    </source>
</evidence>
<evidence type="ECO:0000256" key="1">
    <source>
        <dbReference type="ARBA" id="ARBA00004141"/>
    </source>
</evidence>
<organism evidence="8 9">
    <name type="scientific">Trichoderma asperellum (strain ATCC 204424 / CBS 433.97 / NBRC 101777)</name>
    <dbReference type="NCBI Taxonomy" id="1042311"/>
    <lineage>
        <taxon>Eukaryota</taxon>
        <taxon>Fungi</taxon>
        <taxon>Dikarya</taxon>
        <taxon>Ascomycota</taxon>
        <taxon>Pezizomycotina</taxon>
        <taxon>Sordariomycetes</taxon>
        <taxon>Hypocreomycetidae</taxon>
        <taxon>Hypocreales</taxon>
        <taxon>Hypocreaceae</taxon>
        <taxon>Trichoderma</taxon>
    </lineage>
</organism>
<keyword evidence="5 7" id="KW-1133">Transmembrane helix</keyword>
<dbReference type="PANTHER" id="PTHR23501">
    <property type="entry name" value="MAJOR FACILITATOR SUPERFAMILY"/>
    <property type="match status" value="1"/>
</dbReference>
<evidence type="ECO:0000313" key="8">
    <source>
        <dbReference type="EMBL" id="PTB35097.1"/>
    </source>
</evidence>
<name>A0A2T3YRE7_TRIA4</name>
<dbReference type="PANTHER" id="PTHR23501:SF12">
    <property type="entry name" value="MAJOR FACILITATOR SUPERFAMILY (MFS) PROFILE DOMAIN-CONTAINING PROTEIN-RELATED"/>
    <property type="match status" value="1"/>
</dbReference>
<evidence type="ECO:0000256" key="7">
    <source>
        <dbReference type="SAM" id="Phobius"/>
    </source>
</evidence>
<evidence type="ECO:0000256" key="2">
    <source>
        <dbReference type="ARBA" id="ARBA00007520"/>
    </source>
</evidence>
<feature type="transmembrane region" description="Helical" evidence="7">
    <location>
        <begin position="103"/>
        <end position="124"/>
    </location>
</feature>
<dbReference type="Proteomes" id="UP000240493">
    <property type="component" value="Unassembled WGS sequence"/>
</dbReference>
<gene>
    <name evidence="8" type="ORF">M441DRAFT_32238</name>
</gene>
<evidence type="ECO:0000256" key="3">
    <source>
        <dbReference type="ARBA" id="ARBA00022448"/>
    </source>
</evidence>
<reference evidence="8 9" key="1">
    <citation type="submission" date="2016-07" db="EMBL/GenBank/DDBJ databases">
        <title>Multiple horizontal gene transfer events from other fungi enriched the ability of initially mycotrophic Trichoderma (Ascomycota) to feed on dead plant biomass.</title>
        <authorList>
            <consortium name="DOE Joint Genome Institute"/>
            <person name="Aerts A."/>
            <person name="Atanasova L."/>
            <person name="Chenthamara K."/>
            <person name="Zhang J."/>
            <person name="Grujic M."/>
            <person name="Henrissat B."/>
            <person name="Kuo A."/>
            <person name="Salamov A."/>
            <person name="Lipzen A."/>
            <person name="Labutti K."/>
            <person name="Barry K."/>
            <person name="Miao Y."/>
            <person name="Rahimi M.J."/>
            <person name="Shen Q."/>
            <person name="Grigoriev I.V."/>
            <person name="Kubicek C.P."/>
            <person name="Druzhinina I.S."/>
        </authorList>
    </citation>
    <scope>NUCLEOTIDE SEQUENCE [LARGE SCALE GENOMIC DNA]</scope>
    <source>
        <strain evidence="8 9">CBS 433.97</strain>
    </source>
</reference>
<evidence type="ECO:0000313" key="9">
    <source>
        <dbReference type="Proteomes" id="UP000240493"/>
    </source>
</evidence>
<keyword evidence="9" id="KW-1185">Reference proteome</keyword>
<evidence type="ECO:0000256" key="5">
    <source>
        <dbReference type="ARBA" id="ARBA00022989"/>
    </source>
</evidence>
<feature type="transmembrane region" description="Helical" evidence="7">
    <location>
        <begin position="75"/>
        <end position="96"/>
    </location>
</feature>
<comment type="similarity">
    <text evidence="2">Belongs to the major facilitator superfamily. TCR/Tet family.</text>
</comment>
<dbReference type="OrthoDB" id="10021397at2759"/>
<dbReference type="GO" id="GO:0022857">
    <property type="term" value="F:transmembrane transporter activity"/>
    <property type="evidence" value="ECO:0007669"/>
    <property type="project" value="TreeGrafter"/>
</dbReference>
<keyword evidence="3" id="KW-0813">Transport</keyword>
<dbReference type="InterPro" id="IPR036259">
    <property type="entry name" value="MFS_trans_sf"/>
</dbReference>
<evidence type="ECO:0000256" key="6">
    <source>
        <dbReference type="ARBA" id="ARBA00023136"/>
    </source>
</evidence>
<feature type="transmembrane region" description="Helical" evidence="7">
    <location>
        <begin position="144"/>
        <end position="162"/>
    </location>
</feature>
<proteinExistence type="inferred from homology"/>
<dbReference type="GO" id="GO:0005886">
    <property type="term" value="C:plasma membrane"/>
    <property type="evidence" value="ECO:0007669"/>
    <property type="project" value="TreeGrafter"/>
</dbReference>
<evidence type="ECO:0008006" key="10">
    <source>
        <dbReference type="Google" id="ProtNLM"/>
    </source>
</evidence>
<keyword evidence="4 7" id="KW-0812">Transmembrane</keyword>
<dbReference type="EMBL" id="KZ679281">
    <property type="protein sequence ID" value="PTB35097.1"/>
    <property type="molecule type" value="Genomic_DNA"/>
</dbReference>
<dbReference type="AlphaFoldDB" id="A0A2T3YRE7"/>
<sequence>MPSSMGFGVVIPLPAELVVVGGGESRKQHRIRRFIFSSFKTIHALKAAVRFLPYLLVAVAFNLGSDYLLSKVKYMPPYLISGVLITIGGSFLYIYLKPETSTAIIYSLDVILAVGVSLTMQIGYTVATLKVDPDDVANSLSMQNVSQMGGTTIALIISVLAFKTAAVRNVSSVLAGQGFTKEQIQAAVAGAQSALFEQLSIDTKAIVILELTKAMQAPFILVIISGAVLSDFCSIHKNGEAL</sequence>
<feature type="transmembrane region" description="Helical" evidence="7">
    <location>
        <begin position="44"/>
        <end position="63"/>
    </location>
</feature>